<comment type="similarity">
    <text evidence="1">Belongs to the Rab GDI family.</text>
</comment>
<dbReference type="InterPro" id="IPR036188">
    <property type="entry name" value="FAD/NAD-bd_sf"/>
</dbReference>
<dbReference type="OrthoDB" id="9446342at2759"/>
<proteinExistence type="inferred from homology"/>
<sequence length="534" mass="58078">MDLDVAVLGTGLTESIVAAALSKAGYKVGHLDANPYYGADDASLSVDELVQWADERTKCDAEFSPYISRQRERFTDISYSGTVPAQSRQYALSLCPTIVPSVGPLIDSLIASGVSRYGGFKLLERVALYESPGVAKPVPGNKEDIFKDKQLSLLHKRRLMRFLMFAGGEFEDKPELQGHEQTPFPTFLKEKFSLDDTAVRAIAYAIAFCASTSDPTLPALHRIRRYLRSTGRYGPSPFLFGHYGGIGEIAQGFCRTAAVAGATYVLGRQVISTQVVEAPPEGSRKYRVTIDELSEHIECDVLISSADYTSLLPSRPLAVSNMSVSSPGDYPVARCIAILDCPLAFTGLVAATEPAEDPEIQDSGTSPDPQSATVDTAVLVFPPGTVSDGSQSTAVHVLVTGEGSVSAPGGKWVIYLSMPLLDEEMKAQTPEQLLRPYLNAALTITLPHAAEDRLEPLFMLFYKQHPTTVLMPSDDESPPLLPDPSIPLYLPEMADSSVHVAEATFWRAIEQLKAADVIDSFWPPLDVVEEEDEW</sequence>
<dbReference type="Gene3D" id="3.50.50.60">
    <property type="entry name" value="FAD/NAD(P)-binding domain"/>
    <property type="match status" value="1"/>
</dbReference>
<evidence type="ECO:0000256" key="1">
    <source>
        <dbReference type="ARBA" id="ARBA00005593"/>
    </source>
</evidence>
<dbReference type="GO" id="GO:0005829">
    <property type="term" value="C:cytosol"/>
    <property type="evidence" value="ECO:0007669"/>
    <property type="project" value="TreeGrafter"/>
</dbReference>
<name>A0A0C3SEK3_PHLG1</name>
<dbReference type="GO" id="GO:0016192">
    <property type="term" value="P:vesicle-mediated transport"/>
    <property type="evidence" value="ECO:0007669"/>
    <property type="project" value="TreeGrafter"/>
</dbReference>
<dbReference type="Pfam" id="PF00996">
    <property type="entry name" value="GDI"/>
    <property type="match status" value="1"/>
</dbReference>
<dbReference type="Proteomes" id="UP000053257">
    <property type="component" value="Unassembled WGS sequence"/>
</dbReference>
<dbReference type="PRINTS" id="PR00891">
    <property type="entry name" value="RABGDIREP"/>
</dbReference>
<gene>
    <name evidence="2" type="ORF">PHLGIDRAFT_22209</name>
</gene>
<dbReference type="GO" id="GO:0007264">
    <property type="term" value="P:small GTPase-mediated signal transduction"/>
    <property type="evidence" value="ECO:0007669"/>
    <property type="project" value="InterPro"/>
</dbReference>
<keyword evidence="3" id="KW-1185">Reference proteome</keyword>
<accession>A0A0C3SEK3</accession>
<dbReference type="AlphaFoldDB" id="A0A0C3SEK3"/>
<dbReference type="InterPro" id="IPR018203">
    <property type="entry name" value="GDP_dissociation_inhibitor"/>
</dbReference>
<dbReference type="STRING" id="745531.A0A0C3SEK3"/>
<organism evidence="2 3">
    <name type="scientific">Phlebiopsis gigantea (strain 11061_1 CR5-6)</name>
    <name type="common">White-rot fungus</name>
    <name type="synonym">Peniophora gigantea</name>
    <dbReference type="NCBI Taxonomy" id="745531"/>
    <lineage>
        <taxon>Eukaryota</taxon>
        <taxon>Fungi</taxon>
        <taxon>Dikarya</taxon>
        <taxon>Basidiomycota</taxon>
        <taxon>Agaricomycotina</taxon>
        <taxon>Agaricomycetes</taxon>
        <taxon>Polyporales</taxon>
        <taxon>Phanerochaetaceae</taxon>
        <taxon>Phlebiopsis</taxon>
    </lineage>
</organism>
<evidence type="ECO:0000313" key="2">
    <source>
        <dbReference type="EMBL" id="KIP10590.1"/>
    </source>
</evidence>
<dbReference type="GO" id="GO:0005968">
    <property type="term" value="C:Rab-protein geranylgeranyltransferase complex"/>
    <property type="evidence" value="ECO:0007669"/>
    <property type="project" value="TreeGrafter"/>
</dbReference>
<dbReference type="GO" id="GO:0005634">
    <property type="term" value="C:nucleus"/>
    <property type="evidence" value="ECO:0007669"/>
    <property type="project" value="TreeGrafter"/>
</dbReference>
<dbReference type="SUPFAM" id="SSF51905">
    <property type="entry name" value="FAD/NAD(P)-binding domain"/>
    <property type="match status" value="1"/>
</dbReference>
<dbReference type="EMBL" id="KN840453">
    <property type="protein sequence ID" value="KIP10590.1"/>
    <property type="molecule type" value="Genomic_DNA"/>
</dbReference>
<dbReference type="PANTHER" id="PTHR11787:SF4">
    <property type="entry name" value="CHM, RAB ESCORT PROTEIN 1"/>
    <property type="match status" value="1"/>
</dbReference>
<dbReference type="PANTHER" id="PTHR11787">
    <property type="entry name" value="RAB GDP-DISSOCIATION INHIBITOR"/>
    <property type="match status" value="1"/>
</dbReference>
<evidence type="ECO:0000313" key="3">
    <source>
        <dbReference type="Proteomes" id="UP000053257"/>
    </source>
</evidence>
<dbReference type="HOGENOM" id="CLU_021695_3_0_1"/>
<dbReference type="Gene3D" id="1.10.405.10">
    <property type="entry name" value="Guanine Nucleotide Dissociation Inhibitor, domain 1"/>
    <property type="match status" value="1"/>
</dbReference>
<dbReference type="Gene3D" id="3.30.519.10">
    <property type="entry name" value="Guanine Nucleotide Dissociation Inhibitor, domain 2"/>
    <property type="match status" value="1"/>
</dbReference>
<protein>
    <recommendedName>
        <fullName evidence="4">Rab proteins geranylgeranyltransferase</fullName>
    </recommendedName>
</protein>
<reference evidence="2 3" key="1">
    <citation type="journal article" date="2014" name="PLoS Genet.">
        <title>Analysis of the Phlebiopsis gigantea genome, transcriptome and secretome provides insight into its pioneer colonization strategies of wood.</title>
        <authorList>
            <person name="Hori C."/>
            <person name="Ishida T."/>
            <person name="Igarashi K."/>
            <person name="Samejima M."/>
            <person name="Suzuki H."/>
            <person name="Master E."/>
            <person name="Ferreira P."/>
            <person name="Ruiz-Duenas F.J."/>
            <person name="Held B."/>
            <person name="Canessa P."/>
            <person name="Larrondo L.F."/>
            <person name="Schmoll M."/>
            <person name="Druzhinina I.S."/>
            <person name="Kubicek C.P."/>
            <person name="Gaskell J.A."/>
            <person name="Kersten P."/>
            <person name="St John F."/>
            <person name="Glasner J."/>
            <person name="Sabat G."/>
            <person name="Splinter BonDurant S."/>
            <person name="Syed K."/>
            <person name="Yadav J."/>
            <person name="Mgbeahuruike A.C."/>
            <person name="Kovalchuk A."/>
            <person name="Asiegbu F.O."/>
            <person name="Lackner G."/>
            <person name="Hoffmeister D."/>
            <person name="Rencoret J."/>
            <person name="Gutierrez A."/>
            <person name="Sun H."/>
            <person name="Lindquist E."/>
            <person name="Barry K."/>
            <person name="Riley R."/>
            <person name="Grigoriev I.V."/>
            <person name="Henrissat B."/>
            <person name="Kues U."/>
            <person name="Berka R.M."/>
            <person name="Martinez A.T."/>
            <person name="Covert S.F."/>
            <person name="Blanchette R.A."/>
            <person name="Cullen D."/>
        </authorList>
    </citation>
    <scope>NUCLEOTIDE SEQUENCE [LARGE SCALE GENOMIC DNA]</scope>
    <source>
        <strain evidence="2 3">11061_1 CR5-6</strain>
    </source>
</reference>
<dbReference type="GO" id="GO:0005092">
    <property type="term" value="F:GDP-dissociation inhibitor activity"/>
    <property type="evidence" value="ECO:0007669"/>
    <property type="project" value="InterPro"/>
</dbReference>
<evidence type="ECO:0008006" key="4">
    <source>
        <dbReference type="Google" id="ProtNLM"/>
    </source>
</evidence>